<dbReference type="HOGENOM" id="CLU_2306347_0_0_1"/>
<evidence type="ECO:0000313" key="3">
    <source>
        <dbReference type="Proteomes" id="UP000006039"/>
    </source>
</evidence>
<dbReference type="GeneID" id="20354436"/>
<reference evidence="3" key="1">
    <citation type="submission" date="2010-07" db="EMBL/GenBank/DDBJ databases">
        <title>The genome sequence of Gaeumannomyces graminis var. tritici strain R3-111a-1.</title>
        <authorList>
            <consortium name="The Broad Institute Genome Sequencing Platform"/>
            <person name="Ma L.-J."/>
            <person name="Dead R."/>
            <person name="Young S."/>
            <person name="Zeng Q."/>
            <person name="Koehrsen M."/>
            <person name="Alvarado L."/>
            <person name="Berlin A."/>
            <person name="Chapman S.B."/>
            <person name="Chen Z."/>
            <person name="Freedman E."/>
            <person name="Gellesch M."/>
            <person name="Goldberg J."/>
            <person name="Griggs A."/>
            <person name="Gujja S."/>
            <person name="Heilman E.R."/>
            <person name="Heiman D."/>
            <person name="Hepburn T."/>
            <person name="Howarth C."/>
            <person name="Jen D."/>
            <person name="Larson L."/>
            <person name="Mehta T."/>
            <person name="Neiman D."/>
            <person name="Pearson M."/>
            <person name="Roberts A."/>
            <person name="Saif S."/>
            <person name="Shea T."/>
            <person name="Shenoy N."/>
            <person name="Sisk P."/>
            <person name="Stolte C."/>
            <person name="Sykes S."/>
            <person name="Walk T."/>
            <person name="White J."/>
            <person name="Yandava C."/>
            <person name="Haas B."/>
            <person name="Nusbaum C."/>
            <person name="Birren B."/>
        </authorList>
    </citation>
    <scope>NUCLEOTIDE SEQUENCE [LARGE SCALE GENOMIC DNA]</scope>
    <source>
        <strain evidence="3">R3-111a-1</strain>
    </source>
</reference>
<dbReference type="RefSeq" id="XP_009230167.1">
    <property type="nucleotide sequence ID" value="XM_009231903.1"/>
</dbReference>
<sequence length="100" mass="11153">MAAKATKDFILIDELYSTYVQPPFDFSKAICNLLAGFLTPELCNARAKGKDRFRKGALGPENKRNTLWLEKRVNCNALPITGETARQKAESVKCTGETAW</sequence>
<dbReference type="VEuPathDB" id="FungiDB:GGTG_13978"/>
<dbReference type="EMBL" id="GL385487">
    <property type="protein sequence ID" value="EJT68446.1"/>
    <property type="molecule type" value="Genomic_DNA"/>
</dbReference>
<name>J3PKC5_GAET3</name>
<evidence type="ECO:0000313" key="1">
    <source>
        <dbReference type="EMBL" id="EJT68446.1"/>
    </source>
</evidence>
<dbReference type="Proteomes" id="UP000006039">
    <property type="component" value="Unassembled WGS sequence"/>
</dbReference>
<organism evidence="1">
    <name type="scientific">Gaeumannomyces tritici (strain R3-111a-1)</name>
    <name type="common">Wheat and barley take-all root rot fungus</name>
    <name type="synonym">Gaeumannomyces graminis var. tritici</name>
    <dbReference type="NCBI Taxonomy" id="644352"/>
    <lineage>
        <taxon>Eukaryota</taxon>
        <taxon>Fungi</taxon>
        <taxon>Dikarya</taxon>
        <taxon>Ascomycota</taxon>
        <taxon>Pezizomycotina</taxon>
        <taxon>Sordariomycetes</taxon>
        <taxon>Sordariomycetidae</taxon>
        <taxon>Magnaporthales</taxon>
        <taxon>Magnaporthaceae</taxon>
        <taxon>Gaeumannomyces</taxon>
    </lineage>
</organism>
<reference evidence="2" key="5">
    <citation type="submission" date="2018-04" db="UniProtKB">
        <authorList>
            <consortium name="EnsemblFungi"/>
        </authorList>
    </citation>
    <scope>IDENTIFICATION</scope>
    <source>
        <strain evidence="2">R3-111a-1</strain>
    </source>
</reference>
<evidence type="ECO:0000313" key="2">
    <source>
        <dbReference type="EnsemblFungi" id="EJT68446"/>
    </source>
</evidence>
<dbReference type="AlphaFoldDB" id="J3PKC5"/>
<dbReference type="EnsemblFungi" id="EJT68446">
    <property type="protein sequence ID" value="EJT68446"/>
    <property type="gene ID" value="GGTG_13978"/>
</dbReference>
<proteinExistence type="predicted"/>
<gene>
    <name evidence="2" type="primary">20354436</name>
    <name evidence="1" type="ORF">GGTG_13978</name>
</gene>
<accession>J3PKC5</accession>
<protein>
    <submittedName>
        <fullName evidence="1 2">Uncharacterized protein</fullName>
    </submittedName>
</protein>
<keyword evidence="3" id="KW-1185">Reference proteome</keyword>
<reference evidence="2" key="4">
    <citation type="journal article" date="2015" name="G3 (Bethesda)">
        <title>Genome sequences of three phytopathogenic species of the Magnaporthaceae family of fungi.</title>
        <authorList>
            <person name="Okagaki L.H."/>
            <person name="Nunes C.C."/>
            <person name="Sailsbery J."/>
            <person name="Clay B."/>
            <person name="Brown D."/>
            <person name="John T."/>
            <person name="Oh Y."/>
            <person name="Young N."/>
            <person name="Fitzgerald M."/>
            <person name="Haas B.J."/>
            <person name="Zeng Q."/>
            <person name="Young S."/>
            <person name="Adiconis X."/>
            <person name="Fan L."/>
            <person name="Levin J.Z."/>
            <person name="Mitchell T.K."/>
            <person name="Okubara P.A."/>
            <person name="Farman M.L."/>
            <person name="Kohn L.M."/>
            <person name="Birren B."/>
            <person name="Ma L.-J."/>
            <person name="Dean R.A."/>
        </authorList>
    </citation>
    <scope>NUCLEOTIDE SEQUENCE</scope>
    <source>
        <strain evidence="2">R3-111a-1</strain>
    </source>
</reference>
<reference evidence="1" key="3">
    <citation type="submission" date="2010-09" db="EMBL/GenBank/DDBJ databases">
        <title>Annotation of Gaeumannomyces graminis var. tritici R3-111a-1.</title>
        <authorList>
            <consortium name="The Broad Institute Genome Sequencing Platform"/>
            <person name="Ma L.-J."/>
            <person name="Dead R."/>
            <person name="Young S.K."/>
            <person name="Zeng Q."/>
            <person name="Gargeya S."/>
            <person name="Fitzgerald M."/>
            <person name="Haas B."/>
            <person name="Abouelleil A."/>
            <person name="Alvarado L."/>
            <person name="Arachchi H.M."/>
            <person name="Berlin A."/>
            <person name="Brown A."/>
            <person name="Chapman S.B."/>
            <person name="Chen Z."/>
            <person name="Dunbar C."/>
            <person name="Freedman E."/>
            <person name="Gearin G."/>
            <person name="Gellesch M."/>
            <person name="Goldberg J."/>
            <person name="Griggs A."/>
            <person name="Gujja S."/>
            <person name="Heiman D."/>
            <person name="Howarth C."/>
            <person name="Larson L."/>
            <person name="Lui A."/>
            <person name="MacDonald P.J.P."/>
            <person name="Mehta T."/>
            <person name="Montmayeur A."/>
            <person name="Murphy C."/>
            <person name="Neiman D."/>
            <person name="Pearson M."/>
            <person name="Priest M."/>
            <person name="Roberts A."/>
            <person name="Saif S."/>
            <person name="Shea T."/>
            <person name="Shenoy N."/>
            <person name="Sisk P."/>
            <person name="Stolte C."/>
            <person name="Sykes S."/>
            <person name="Yandava C."/>
            <person name="Wortman J."/>
            <person name="Nusbaum C."/>
            <person name="Birren B."/>
        </authorList>
    </citation>
    <scope>NUCLEOTIDE SEQUENCE</scope>
    <source>
        <strain evidence="1">R3-111a-1</strain>
    </source>
</reference>
<reference evidence="1" key="2">
    <citation type="submission" date="2010-07" db="EMBL/GenBank/DDBJ databases">
        <authorList>
            <consortium name="The Broad Institute Genome Sequencing Platform"/>
            <consortium name="Broad Institute Genome Sequencing Center for Infectious Disease"/>
            <person name="Ma L.-J."/>
            <person name="Dead R."/>
            <person name="Young S."/>
            <person name="Zeng Q."/>
            <person name="Koehrsen M."/>
            <person name="Alvarado L."/>
            <person name="Berlin A."/>
            <person name="Chapman S.B."/>
            <person name="Chen Z."/>
            <person name="Freedman E."/>
            <person name="Gellesch M."/>
            <person name="Goldberg J."/>
            <person name="Griggs A."/>
            <person name="Gujja S."/>
            <person name="Heilman E.R."/>
            <person name="Heiman D."/>
            <person name="Hepburn T."/>
            <person name="Howarth C."/>
            <person name="Jen D."/>
            <person name="Larson L."/>
            <person name="Mehta T."/>
            <person name="Neiman D."/>
            <person name="Pearson M."/>
            <person name="Roberts A."/>
            <person name="Saif S."/>
            <person name="Shea T."/>
            <person name="Shenoy N."/>
            <person name="Sisk P."/>
            <person name="Stolte C."/>
            <person name="Sykes S."/>
            <person name="Walk T."/>
            <person name="White J."/>
            <person name="Yandava C."/>
            <person name="Haas B."/>
            <person name="Nusbaum C."/>
            <person name="Birren B."/>
        </authorList>
    </citation>
    <scope>NUCLEOTIDE SEQUENCE</scope>
    <source>
        <strain evidence="1">R3-111a-1</strain>
    </source>
</reference>